<organism evidence="2 3">
    <name type="scientific">Chaetoceros tenuissimus</name>
    <dbReference type="NCBI Taxonomy" id="426638"/>
    <lineage>
        <taxon>Eukaryota</taxon>
        <taxon>Sar</taxon>
        <taxon>Stramenopiles</taxon>
        <taxon>Ochrophyta</taxon>
        <taxon>Bacillariophyta</taxon>
        <taxon>Coscinodiscophyceae</taxon>
        <taxon>Chaetocerotophycidae</taxon>
        <taxon>Chaetocerotales</taxon>
        <taxon>Chaetocerotaceae</taxon>
        <taxon>Chaetoceros</taxon>
    </lineage>
</organism>
<protein>
    <submittedName>
        <fullName evidence="2">Uncharacterized protein</fullName>
    </submittedName>
</protein>
<feature type="transmembrane region" description="Helical" evidence="1">
    <location>
        <begin position="130"/>
        <end position="150"/>
    </location>
</feature>
<keyword evidence="3" id="KW-1185">Reference proteome</keyword>
<comment type="caution">
    <text evidence="2">The sequence shown here is derived from an EMBL/GenBank/DDBJ whole genome shotgun (WGS) entry which is preliminary data.</text>
</comment>
<accession>A0AAD3CFF0</accession>
<sequence length="168" mass="19181">MTVLSTFHVTAFVQTSFTSSHRSALCKLSAMKQPVGPLARLKKASDPDDYNRVVEEKMKKTGMSREEAEADYNAFLENPPFYYALEKKEEYYKSLGYKDIFEGMIGEAEKEGKGDEMRERLNKFRLQSKIKAAAVLVVAILGLFYIQTIYNADPEHFLKGGLPDYSRR</sequence>
<keyword evidence="1" id="KW-0472">Membrane</keyword>
<name>A0AAD3CFF0_9STRA</name>
<proteinExistence type="predicted"/>
<evidence type="ECO:0000256" key="1">
    <source>
        <dbReference type="SAM" id="Phobius"/>
    </source>
</evidence>
<dbReference type="EMBL" id="BLLK01000020">
    <property type="protein sequence ID" value="GFH45117.1"/>
    <property type="molecule type" value="Genomic_DNA"/>
</dbReference>
<dbReference type="Proteomes" id="UP001054902">
    <property type="component" value="Unassembled WGS sequence"/>
</dbReference>
<gene>
    <name evidence="2" type="ORF">CTEN210_01591</name>
</gene>
<dbReference type="AlphaFoldDB" id="A0AAD3CFF0"/>
<keyword evidence="1" id="KW-0812">Transmembrane</keyword>
<keyword evidence="1" id="KW-1133">Transmembrane helix</keyword>
<evidence type="ECO:0000313" key="3">
    <source>
        <dbReference type="Proteomes" id="UP001054902"/>
    </source>
</evidence>
<evidence type="ECO:0000313" key="2">
    <source>
        <dbReference type="EMBL" id="GFH45117.1"/>
    </source>
</evidence>
<reference evidence="2 3" key="1">
    <citation type="journal article" date="2021" name="Sci. Rep.">
        <title>The genome of the diatom Chaetoceros tenuissimus carries an ancient integrated fragment of an extant virus.</title>
        <authorList>
            <person name="Hongo Y."/>
            <person name="Kimura K."/>
            <person name="Takaki Y."/>
            <person name="Yoshida Y."/>
            <person name="Baba S."/>
            <person name="Kobayashi G."/>
            <person name="Nagasaki K."/>
            <person name="Hano T."/>
            <person name="Tomaru Y."/>
        </authorList>
    </citation>
    <scope>NUCLEOTIDE SEQUENCE [LARGE SCALE GENOMIC DNA]</scope>
    <source>
        <strain evidence="2 3">NIES-3715</strain>
    </source>
</reference>